<feature type="compositionally biased region" description="Polar residues" evidence="1">
    <location>
        <begin position="134"/>
        <end position="143"/>
    </location>
</feature>
<feature type="transmembrane region" description="Helical" evidence="2">
    <location>
        <begin position="81"/>
        <end position="101"/>
    </location>
</feature>
<feature type="region of interest" description="Disordered" evidence="1">
    <location>
        <begin position="106"/>
        <end position="218"/>
    </location>
</feature>
<comment type="caution">
    <text evidence="3">The sequence shown here is derived from an EMBL/GenBank/DDBJ whole genome shotgun (WGS) entry which is preliminary data.</text>
</comment>
<dbReference type="AlphaFoldDB" id="A0A7J5DGX4"/>
<name>A0A7J5DGX4_9ACTN</name>
<gene>
    <name evidence="3" type="ORF">F8144_15735</name>
</gene>
<feature type="region of interest" description="Disordered" evidence="1">
    <location>
        <begin position="1"/>
        <end position="22"/>
    </location>
</feature>
<evidence type="ECO:0000313" key="3">
    <source>
        <dbReference type="EMBL" id="KAB1987879.1"/>
    </source>
</evidence>
<protein>
    <submittedName>
        <fullName evidence="3">Uncharacterized protein</fullName>
    </submittedName>
</protein>
<keyword evidence="2" id="KW-0472">Membrane</keyword>
<proteinExistence type="predicted"/>
<dbReference type="EMBL" id="WBKG01000011">
    <property type="protein sequence ID" value="KAB1987879.1"/>
    <property type="molecule type" value="Genomic_DNA"/>
</dbReference>
<feature type="region of interest" description="Disordered" evidence="1">
    <location>
        <begin position="41"/>
        <end position="78"/>
    </location>
</feature>
<reference evidence="3 4" key="1">
    <citation type="submission" date="2019-09" db="EMBL/GenBank/DDBJ databases">
        <title>Isolation and identification of active actinomycetes.</title>
        <authorList>
            <person name="Yu Z."/>
            <person name="Han C."/>
            <person name="Yu B."/>
        </authorList>
    </citation>
    <scope>NUCLEOTIDE SEQUENCE [LARGE SCALE GENOMIC DNA]</scope>
    <source>
        <strain evidence="3 4">NEAU-H2</strain>
    </source>
</reference>
<dbReference type="RefSeq" id="WP_151469946.1">
    <property type="nucleotide sequence ID" value="NZ_WBKG01000011.1"/>
</dbReference>
<feature type="compositionally biased region" description="Low complexity" evidence="1">
    <location>
        <begin position="144"/>
        <end position="202"/>
    </location>
</feature>
<keyword evidence="2" id="KW-1133">Transmembrane helix</keyword>
<keyword evidence="4" id="KW-1185">Reference proteome</keyword>
<evidence type="ECO:0000256" key="1">
    <source>
        <dbReference type="SAM" id="MobiDB-lite"/>
    </source>
</evidence>
<accession>A0A7J5DGX4</accession>
<evidence type="ECO:0000256" key="2">
    <source>
        <dbReference type="SAM" id="Phobius"/>
    </source>
</evidence>
<organism evidence="3 4">
    <name type="scientific">Streptomyces triticiradicis</name>
    <dbReference type="NCBI Taxonomy" id="2651189"/>
    <lineage>
        <taxon>Bacteria</taxon>
        <taxon>Bacillati</taxon>
        <taxon>Actinomycetota</taxon>
        <taxon>Actinomycetes</taxon>
        <taxon>Kitasatosporales</taxon>
        <taxon>Streptomycetaceae</taxon>
        <taxon>Streptomyces</taxon>
    </lineage>
</organism>
<dbReference type="Proteomes" id="UP000442990">
    <property type="component" value="Unassembled WGS sequence"/>
</dbReference>
<keyword evidence="2" id="KW-0812">Transmembrane</keyword>
<feature type="compositionally biased region" description="Gly residues" evidence="1">
    <location>
        <begin position="203"/>
        <end position="218"/>
    </location>
</feature>
<sequence>MSWQSGDPEARPTVYLPQSDGETPLAYETYADPAEAHGWRKAYTDGGDTSVLPVVADGPGGRQERRSHRRRTRDNKLTRRLAVAGGAAGVVALGLAVSGVFDSGAAGGAGGTPQHTTRPVHLPTGPAQADDDPTATSSAQPLQAPSATVSAPAAAPSADAGAASPGASASAPKGASTTPARSAPATTAAPSTAPAAPTASATGGRGRGNGHGRGGWSN</sequence>
<evidence type="ECO:0000313" key="4">
    <source>
        <dbReference type="Proteomes" id="UP000442990"/>
    </source>
</evidence>